<protein>
    <submittedName>
        <fullName evidence="3">Uncharacterized protein</fullName>
    </submittedName>
</protein>
<evidence type="ECO:0000313" key="4">
    <source>
        <dbReference type="Proteomes" id="UP001295684"/>
    </source>
</evidence>
<evidence type="ECO:0000256" key="2">
    <source>
        <dbReference type="SAM" id="MobiDB-lite"/>
    </source>
</evidence>
<dbReference type="AlphaFoldDB" id="A0AAD1UAY3"/>
<gene>
    <name evidence="3" type="ORF">ECRASSUSDP1_LOCUS5262</name>
</gene>
<sequence>MQTQLNLEKILNLRKSLKNKKNTQLKKMHLSKIRRYRNRSICDKDYIKSFGDTLVANKFDMSKHEISRARKKSLIQTQTSKFWENTKLKAELSKRKQSDSDGSPVFKGFRYHKRSSTLKSNHTESTTPPDSKAGYITEYKMKNLMNDLKKNLTERYEKKITELKFSYETEISDLTKKLEHKTKENREIIEAADENSRKCGKIIDKLREQLNTQNKKYHSLNAKSENTSLGFTEEKKQTERLRETMGFFIKNSTIYSAKTKDYKMACLHLQDENKQLLEANYNLEQTLESLQKEKLQIEEKCSTVKNEAQKIKDCLKLLGLTLQDIKRNFNHGLVYLVKPKSPKRIVLITTDFQMKSEQREIMEMDEKQKIDYFQFLNGLLVKTVGCYNAEKPIMDLFKRNEQDVYNFTHYSEGDIVNGVWQGKE</sequence>
<dbReference type="EMBL" id="CAMPGE010005076">
    <property type="protein sequence ID" value="CAI2363922.1"/>
    <property type="molecule type" value="Genomic_DNA"/>
</dbReference>
<comment type="caution">
    <text evidence="3">The sequence shown here is derived from an EMBL/GenBank/DDBJ whole genome shotgun (WGS) entry which is preliminary data.</text>
</comment>
<feature type="region of interest" description="Disordered" evidence="2">
    <location>
        <begin position="93"/>
        <end position="133"/>
    </location>
</feature>
<feature type="coiled-coil region" evidence="1">
    <location>
        <begin position="171"/>
        <end position="223"/>
    </location>
</feature>
<feature type="compositionally biased region" description="Polar residues" evidence="2">
    <location>
        <begin position="117"/>
        <end position="129"/>
    </location>
</feature>
<name>A0AAD1UAY3_EUPCR</name>
<feature type="coiled-coil region" evidence="1">
    <location>
        <begin position="273"/>
        <end position="307"/>
    </location>
</feature>
<keyword evidence="1" id="KW-0175">Coiled coil</keyword>
<evidence type="ECO:0000313" key="3">
    <source>
        <dbReference type="EMBL" id="CAI2363922.1"/>
    </source>
</evidence>
<dbReference type="Proteomes" id="UP001295684">
    <property type="component" value="Unassembled WGS sequence"/>
</dbReference>
<accession>A0AAD1UAY3</accession>
<organism evidence="3 4">
    <name type="scientific">Euplotes crassus</name>
    <dbReference type="NCBI Taxonomy" id="5936"/>
    <lineage>
        <taxon>Eukaryota</taxon>
        <taxon>Sar</taxon>
        <taxon>Alveolata</taxon>
        <taxon>Ciliophora</taxon>
        <taxon>Intramacronucleata</taxon>
        <taxon>Spirotrichea</taxon>
        <taxon>Hypotrichia</taxon>
        <taxon>Euplotida</taxon>
        <taxon>Euplotidae</taxon>
        <taxon>Moneuplotes</taxon>
    </lineage>
</organism>
<evidence type="ECO:0000256" key="1">
    <source>
        <dbReference type="SAM" id="Coils"/>
    </source>
</evidence>
<keyword evidence="4" id="KW-1185">Reference proteome</keyword>
<reference evidence="3" key="1">
    <citation type="submission" date="2023-07" db="EMBL/GenBank/DDBJ databases">
        <authorList>
            <consortium name="AG Swart"/>
            <person name="Singh M."/>
            <person name="Singh A."/>
            <person name="Seah K."/>
            <person name="Emmerich C."/>
        </authorList>
    </citation>
    <scope>NUCLEOTIDE SEQUENCE</scope>
    <source>
        <strain evidence="3">DP1</strain>
    </source>
</reference>
<proteinExistence type="predicted"/>